<dbReference type="FunFam" id="3.90.1150.10:FF:000049">
    <property type="entry name" value="Alanine-glyoxylate aminotransferase 1"/>
    <property type="match status" value="1"/>
</dbReference>
<dbReference type="EMBL" id="MCGR01000055">
    <property type="protein sequence ID" value="ORY70657.1"/>
    <property type="molecule type" value="Genomic_DNA"/>
</dbReference>
<keyword evidence="4" id="KW-0032">Aminotransferase</keyword>
<evidence type="ECO:0000313" key="10">
    <source>
        <dbReference type="EMBL" id="ORY70657.1"/>
    </source>
</evidence>
<dbReference type="InterPro" id="IPR015421">
    <property type="entry name" value="PyrdxlP-dep_Trfase_major"/>
</dbReference>
<dbReference type="SUPFAM" id="SSF53383">
    <property type="entry name" value="PLP-dependent transferases"/>
    <property type="match status" value="1"/>
</dbReference>
<keyword evidence="11" id="KW-1185">Reference proteome</keyword>
<gene>
    <name evidence="10" type="ORF">BCR35DRAFT_334237</name>
</gene>
<comment type="cofactor">
    <cofactor evidence="1 8">
        <name>pyridoxal 5'-phosphate</name>
        <dbReference type="ChEBI" id="CHEBI:597326"/>
    </cofactor>
</comment>
<feature type="domain" description="Aminotransferase class V" evidence="9">
    <location>
        <begin position="26"/>
        <end position="342"/>
    </location>
</feature>
<protein>
    <recommendedName>
        <fullName evidence="3">alanine--glyoxylate transaminase</fullName>
        <ecNumber evidence="3">2.6.1.44</ecNumber>
    </recommendedName>
</protein>
<evidence type="ECO:0000256" key="7">
    <source>
        <dbReference type="PIRSR" id="PIRSR000524-1"/>
    </source>
</evidence>
<evidence type="ECO:0000256" key="8">
    <source>
        <dbReference type="PIRSR" id="PIRSR000524-50"/>
    </source>
</evidence>
<dbReference type="OrthoDB" id="7403325at2759"/>
<keyword evidence="6 8" id="KW-0663">Pyridoxal phosphate</keyword>
<dbReference type="InterPro" id="IPR000192">
    <property type="entry name" value="Aminotrans_V_dom"/>
</dbReference>
<proteinExistence type="inferred from homology"/>
<evidence type="ECO:0000256" key="2">
    <source>
        <dbReference type="ARBA" id="ARBA00009236"/>
    </source>
</evidence>
<name>A0A1Y2EGW4_9BASI</name>
<dbReference type="GO" id="GO:0005777">
    <property type="term" value="C:peroxisome"/>
    <property type="evidence" value="ECO:0007669"/>
    <property type="project" value="TreeGrafter"/>
</dbReference>
<comment type="caution">
    <text evidence="10">The sequence shown here is derived from an EMBL/GenBank/DDBJ whole genome shotgun (WGS) entry which is preliminary data.</text>
</comment>
<evidence type="ECO:0000256" key="3">
    <source>
        <dbReference type="ARBA" id="ARBA00013049"/>
    </source>
</evidence>
<dbReference type="Gene3D" id="3.90.1150.10">
    <property type="entry name" value="Aspartate Aminotransferase, domain 1"/>
    <property type="match status" value="1"/>
</dbReference>
<dbReference type="PIRSF" id="PIRSF000524">
    <property type="entry name" value="SPT"/>
    <property type="match status" value="1"/>
</dbReference>
<organism evidence="10 11">
    <name type="scientific">Leucosporidium creatinivorum</name>
    <dbReference type="NCBI Taxonomy" id="106004"/>
    <lineage>
        <taxon>Eukaryota</taxon>
        <taxon>Fungi</taxon>
        <taxon>Dikarya</taxon>
        <taxon>Basidiomycota</taxon>
        <taxon>Pucciniomycotina</taxon>
        <taxon>Microbotryomycetes</taxon>
        <taxon>Leucosporidiales</taxon>
        <taxon>Leucosporidium</taxon>
    </lineage>
</organism>
<feature type="binding site" evidence="7">
    <location>
        <position position="351"/>
    </location>
    <ligand>
        <name>substrate</name>
    </ligand>
</feature>
<evidence type="ECO:0000256" key="5">
    <source>
        <dbReference type="ARBA" id="ARBA00022679"/>
    </source>
</evidence>
<evidence type="ECO:0000256" key="1">
    <source>
        <dbReference type="ARBA" id="ARBA00001933"/>
    </source>
</evidence>
<dbReference type="Pfam" id="PF00266">
    <property type="entry name" value="Aminotran_5"/>
    <property type="match status" value="1"/>
</dbReference>
<dbReference type="FunFam" id="3.40.640.10:FF:000027">
    <property type="entry name" value="Serine--pyruvate aminotransferase, mitochondrial"/>
    <property type="match status" value="1"/>
</dbReference>
<evidence type="ECO:0000259" key="9">
    <source>
        <dbReference type="Pfam" id="PF00266"/>
    </source>
</evidence>
<dbReference type="InterPro" id="IPR015424">
    <property type="entry name" value="PyrdxlP-dep_Trfase"/>
</dbReference>
<evidence type="ECO:0000313" key="11">
    <source>
        <dbReference type="Proteomes" id="UP000193467"/>
    </source>
</evidence>
<keyword evidence="5 10" id="KW-0808">Transferase</keyword>
<dbReference type="PANTHER" id="PTHR21152">
    <property type="entry name" value="AMINOTRANSFERASE CLASS V"/>
    <property type="match status" value="1"/>
</dbReference>
<reference evidence="10 11" key="1">
    <citation type="submission" date="2016-07" db="EMBL/GenBank/DDBJ databases">
        <title>Pervasive Adenine N6-methylation of Active Genes in Fungi.</title>
        <authorList>
            <consortium name="DOE Joint Genome Institute"/>
            <person name="Mondo S.J."/>
            <person name="Dannebaum R.O."/>
            <person name="Kuo R.C."/>
            <person name="Labutti K."/>
            <person name="Haridas S."/>
            <person name="Kuo A."/>
            <person name="Salamov A."/>
            <person name="Ahrendt S.R."/>
            <person name="Lipzen A."/>
            <person name="Sullivan W."/>
            <person name="Andreopoulos W.B."/>
            <person name="Clum A."/>
            <person name="Lindquist E."/>
            <person name="Daum C."/>
            <person name="Ramamoorthy G.K."/>
            <person name="Gryganskyi A."/>
            <person name="Culley D."/>
            <person name="Magnuson J.K."/>
            <person name="James T.Y."/>
            <person name="O'Malley M.A."/>
            <person name="Stajich J.E."/>
            <person name="Spatafora J.W."/>
            <person name="Visel A."/>
            <person name="Grigoriev I.V."/>
        </authorList>
    </citation>
    <scope>NUCLEOTIDE SEQUENCE [LARGE SCALE GENOMIC DNA]</scope>
    <source>
        <strain evidence="10 11">62-1032</strain>
    </source>
</reference>
<dbReference type="EC" id="2.6.1.44" evidence="3"/>
<dbReference type="GO" id="GO:0004760">
    <property type="term" value="F:L-serine-pyruvate transaminase activity"/>
    <property type="evidence" value="ECO:0007669"/>
    <property type="project" value="TreeGrafter"/>
</dbReference>
<sequence length="385" mass="41009">MSFQQAPHKLLLIPGPIEVSDPVLLANAHPSMSHVSPAFAPVFSSALKRLRKVLYTETAQPFIIAGSGTLGWDLVAANLIEAGEKALVLNSGYFGDSFADCLETYGAKVTQIGAPVGGRPSLEEVEAALKKDKYKVLTFTHVDTSTGVLSDAESIGKLVQRVSPETLVILDGVCSVASEEIRQDDWNIDVVVGASQKGLSAPPGLSITSVSKKALTVLDNRKTPVASYFASYKRWLPIMQSYEAGAPGYFATPPVNLIYALDESLRQITEGPVSLEQRFKLHKEASQKFKAAALELGFKQVAVNPEDGANGMTALYLPEGIAPPAIIGALGARDIVIAGGLHKDIKAKYIRFGHMGYSVAGEGRKDVDTLIAALQSAFAEVTASR</sequence>
<dbReference type="Proteomes" id="UP000193467">
    <property type="component" value="Unassembled WGS sequence"/>
</dbReference>
<dbReference type="InParanoid" id="A0A1Y2EGW4"/>
<evidence type="ECO:0000256" key="6">
    <source>
        <dbReference type="ARBA" id="ARBA00022898"/>
    </source>
</evidence>
<evidence type="ECO:0000256" key="4">
    <source>
        <dbReference type="ARBA" id="ARBA00022576"/>
    </source>
</evidence>
<feature type="modified residue" description="N6-(pyridoxal phosphate)lysine" evidence="8">
    <location>
        <position position="197"/>
    </location>
</feature>
<dbReference type="PANTHER" id="PTHR21152:SF24">
    <property type="entry name" value="ALANINE--GLYOXYLATE AMINOTRANSFERASE 1"/>
    <property type="match status" value="1"/>
</dbReference>
<dbReference type="AlphaFoldDB" id="A0A1Y2EGW4"/>
<dbReference type="GO" id="GO:0008453">
    <property type="term" value="F:alanine-glyoxylate transaminase activity"/>
    <property type="evidence" value="ECO:0007669"/>
    <property type="project" value="UniProtKB-EC"/>
</dbReference>
<dbReference type="Gene3D" id="3.40.640.10">
    <property type="entry name" value="Type I PLP-dependent aspartate aminotransferase-like (Major domain)"/>
    <property type="match status" value="1"/>
</dbReference>
<comment type="similarity">
    <text evidence="2">Belongs to the class-V pyridoxal-phosphate-dependent aminotransferase family.</text>
</comment>
<dbReference type="STRING" id="106004.A0A1Y2EGW4"/>
<dbReference type="GO" id="GO:0019265">
    <property type="term" value="P:glycine biosynthetic process, by transamination of glyoxylate"/>
    <property type="evidence" value="ECO:0007669"/>
    <property type="project" value="TreeGrafter"/>
</dbReference>
<dbReference type="InterPro" id="IPR015422">
    <property type="entry name" value="PyrdxlP-dep_Trfase_small"/>
</dbReference>
<dbReference type="InterPro" id="IPR024169">
    <property type="entry name" value="SP_NH2Trfase/AEP_transaminase"/>
</dbReference>
<accession>A0A1Y2EGW4</accession>